<evidence type="ECO:0000313" key="1">
    <source>
        <dbReference type="EMBL" id="QOY61355.1"/>
    </source>
</evidence>
<dbReference type="EMBL" id="CP063767">
    <property type="protein sequence ID" value="QOY61355.1"/>
    <property type="molecule type" value="Genomic_DNA"/>
</dbReference>
<evidence type="ECO:0000313" key="2">
    <source>
        <dbReference type="Proteomes" id="UP000593735"/>
    </source>
</evidence>
<reference evidence="1 2" key="1">
    <citation type="submission" date="2020-10" db="EMBL/GenBank/DDBJ databases">
        <title>Olsenella immobilis sp.nov., isolated from the mud in a fermentation cellar used for the production of Chinese strong-flavoured liquor.</title>
        <authorList>
            <person name="Lu L."/>
        </authorList>
    </citation>
    <scope>NUCLEOTIDE SEQUENCE [LARGE SCALE GENOMIC DNA]</scope>
    <source>
        <strain evidence="1 2">LZLJ-2</strain>
    </source>
</reference>
<protein>
    <submittedName>
        <fullName evidence="1">Uncharacterized protein</fullName>
    </submittedName>
</protein>
<gene>
    <name evidence="1" type="ORF">INP52_03990</name>
</gene>
<organism evidence="1 2">
    <name type="scientific">Thermophilibacter immobilis</name>
    <dbReference type="NCBI Taxonomy" id="2779519"/>
    <lineage>
        <taxon>Bacteria</taxon>
        <taxon>Bacillati</taxon>
        <taxon>Actinomycetota</taxon>
        <taxon>Coriobacteriia</taxon>
        <taxon>Coriobacteriales</taxon>
        <taxon>Atopobiaceae</taxon>
        <taxon>Thermophilibacter</taxon>
    </lineage>
</organism>
<accession>A0A7S7M9U0</accession>
<dbReference type="GO" id="GO:0003824">
    <property type="term" value="F:catalytic activity"/>
    <property type="evidence" value="ECO:0007669"/>
    <property type="project" value="InterPro"/>
</dbReference>
<dbReference type="AlphaFoldDB" id="A0A7S7M9U0"/>
<dbReference type="Gene3D" id="3.90.850.10">
    <property type="entry name" value="Fumarylacetoacetase-like, C-terminal domain"/>
    <property type="match status" value="1"/>
</dbReference>
<dbReference type="KEGG" id="tio:INP52_03990"/>
<proteinExistence type="predicted"/>
<name>A0A7S7M9U0_9ACTN</name>
<sequence length="92" mass="10427">MTDAREESTSPTHDTVTLDERQRQLVYALYEAYRRDLHGLKNEPLDESDWEGVVCDDATAYAVQDAVMARKCEALGGYKVSLTSPETQRMLD</sequence>
<dbReference type="InterPro" id="IPR036663">
    <property type="entry name" value="Fumarylacetoacetase_C_sf"/>
</dbReference>
<keyword evidence="2" id="KW-1185">Reference proteome</keyword>
<dbReference type="RefSeq" id="WP_194372606.1">
    <property type="nucleotide sequence ID" value="NZ_CP063767.1"/>
</dbReference>
<dbReference type="Proteomes" id="UP000593735">
    <property type="component" value="Chromosome"/>
</dbReference>